<dbReference type="GO" id="GO:0005737">
    <property type="term" value="C:cytoplasm"/>
    <property type="evidence" value="ECO:0007669"/>
    <property type="project" value="TreeGrafter"/>
</dbReference>
<feature type="domain" description="NAD-dependent epimerase/dehydratase" evidence="1">
    <location>
        <begin position="5"/>
        <end position="238"/>
    </location>
</feature>
<dbReference type="EMBL" id="MCGO01000033">
    <property type="protein sequence ID" value="ORY40935.1"/>
    <property type="molecule type" value="Genomic_DNA"/>
</dbReference>
<protein>
    <submittedName>
        <fullName evidence="2">NAD(P)-binding protein</fullName>
    </submittedName>
</protein>
<dbReference type="SUPFAM" id="SSF51735">
    <property type="entry name" value="NAD(P)-binding Rossmann-fold domains"/>
    <property type="match status" value="1"/>
</dbReference>
<name>A0A1Y2C3P9_9FUNG</name>
<dbReference type="Pfam" id="PF01370">
    <property type="entry name" value="Epimerase"/>
    <property type="match status" value="1"/>
</dbReference>
<organism evidence="2 3">
    <name type="scientific">Rhizoclosmatium globosum</name>
    <dbReference type="NCBI Taxonomy" id="329046"/>
    <lineage>
        <taxon>Eukaryota</taxon>
        <taxon>Fungi</taxon>
        <taxon>Fungi incertae sedis</taxon>
        <taxon>Chytridiomycota</taxon>
        <taxon>Chytridiomycota incertae sedis</taxon>
        <taxon>Chytridiomycetes</taxon>
        <taxon>Chytridiales</taxon>
        <taxon>Chytriomycetaceae</taxon>
        <taxon>Rhizoclosmatium</taxon>
    </lineage>
</organism>
<dbReference type="InterPro" id="IPR036291">
    <property type="entry name" value="NAD(P)-bd_dom_sf"/>
</dbReference>
<keyword evidence="3" id="KW-1185">Reference proteome</keyword>
<reference evidence="2 3" key="1">
    <citation type="submission" date="2016-07" db="EMBL/GenBank/DDBJ databases">
        <title>Pervasive Adenine N6-methylation of Active Genes in Fungi.</title>
        <authorList>
            <consortium name="DOE Joint Genome Institute"/>
            <person name="Mondo S.J."/>
            <person name="Dannebaum R.O."/>
            <person name="Kuo R.C."/>
            <person name="Labutti K."/>
            <person name="Haridas S."/>
            <person name="Kuo A."/>
            <person name="Salamov A."/>
            <person name="Ahrendt S.R."/>
            <person name="Lipzen A."/>
            <person name="Sullivan W."/>
            <person name="Andreopoulos W.B."/>
            <person name="Clum A."/>
            <person name="Lindquist E."/>
            <person name="Daum C."/>
            <person name="Ramamoorthy G.K."/>
            <person name="Gryganskyi A."/>
            <person name="Culley D."/>
            <person name="Magnuson J.K."/>
            <person name="James T.Y."/>
            <person name="O'Malley M.A."/>
            <person name="Stajich J.E."/>
            <person name="Spatafora J.W."/>
            <person name="Visel A."/>
            <person name="Grigoriev I.V."/>
        </authorList>
    </citation>
    <scope>NUCLEOTIDE SEQUENCE [LARGE SCALE GENOMIC DNA]</scope>
    <source>
        <strain evidence="2 3">JEL800</strain>
    </source>
</reference>
<evidence type="ECO:0000313" key="2">
    <source>
        <dbReference type="EMBL" id="ORY40935.1"/>
    </source>
</evidence>
<dbReference type="AlphaFoldDB" id="A0A1Y2C3P9"/>
<accession>A0A1Y2C3P9</accession>
<comment type="caution">
    <text evidence="2">The sequence shown here is derived from an EMBL/GenBank/DDBJ whole genome shotgun (WGS) entry which is preliminary data.</text>
</comment>
<evidence type="ECO:0000259" key="1">
    <source>
        <dbReference type="Pfam" id="PF01370"/>
    </source>
</evidence>
<dbReference type="OrthoDB" id="2150597at2759"/>
<gene>
    <name evidence="2" type="ORF">BCR33DRAFT_719049</name>
</gene>
<dbReference type="InterPro" id="IPR001509">
    <property type="entry name" value="Epimerase_deHydtase"/>
</dbReference>
<dbReference type="InterPro" id="IPR051783">
    <property type="entry name" value="NAD(P)-dependent_oxidoreduct"/>
</dbReference>
<sequence>MSVPVFVTGGSGFVGGRLIAHLLSKGIPVVALSRSPASDEVIRAIDPSAADSIRLVRGDLHADAAVLAEEMRGVATVYHLAAHADPRANLADLIKSNVDGTRNIVAAAKLAGVKRFVHCSTCAVYLRNEHSPVRSAAENSRLDPPTWAGYAYTKKLADDLVLEANQDGVFETVSLRPNHVWGIGDTQWLPGLIKAIKENQLKRFTPSGYFVSTTNIENLCDAFLLAAKNGRPGHAYNVIDSQDIQFEEFVERYVQTREPGLKFPSASIPFSFLYTLLWLLDWIPFVKKFLPINRELLCFVGQEYTINGSKAHNELEYKASMSREEGLLRMSQQ</sequence>
<dbReference type="PANTHER" id="PTHR48079">
    <property type="entry name" value="PROTEIN YEEZ"/>
    <property type="match status" value="1"/>
</dbReference>
<evidence type="ECO:0000313" key="3">
    <source>
        <dbReference type="Proteomes" id="UP000193642"/>
    </source>
</evidence>
<dbReference type="PANTHER" id="PTHR48079:SF6">
    <property type="entry name" value="NAD(P)-BINDING DOMAIN-CONTAINING PROTEIN-RELATED"/>
    <property type="match status" value="1"/>
</dbReference>
<dbReference type="Gene3D" id="3.40.50.720">
    <property type="entry name" value="NAD(P)-binding Rossmann-like Domain"/>
    <property type="match status" value="1"/>
</dbReference>
<proteinExistence type="predicted"/>
<dbReference type="Proteomes" id="UP000193642">
    <property type="component" value="Unassembled WGS sequence"/>
</dbReference>
<dbReference type="STRING" id="329046.A0A1Y2C3P9"/>
<dbReference type="GO" id="GO:0004029">
    <property type="term" value="F:aldehyde dehydrogenase (NAD+) activity"/>
    <property type="evidence" value="ECO:0007669"/>
    <property type="project" value="TreeGrafter"/>
</dbReference>